<dbReference type="InterPro" id="IPR001296">
    <property type="entry name" value="Glyco_trans_1"/>
</dbReference>
<keyword evidence="2" id="KW-0808">Transferase</keyword>
<organism evidence="2 3">
    <name type="scientific">Natrinema longum</name>
    <dbReference type="NCBI Taxonomy" id="370324"/>
    <lineage>
        <taxon>Archaea</taxon>
        <taxon>Methanobacteriati</taxon>
        <taxon>Methanobacteriota</taxon>
        <taxon>Stenosarchaea group</taxon>
        <taxon>Halobacteria</taxon>
        <taxon>Halobacteriales</taxon>
        <taxon>Natrialbaceae</taxon>
        <taxon>Natrinema</taxon>
    </lineage>
</organism>
<dbReference type="GO" id="GO:0016757">
    <property type="term" value="F:glycosyltransferase activity"/>
    <property type="evidence" value="ECO:0007669"/>
    <property type="project" value="InterPro"/>
</dbReference>
<dbReference type="Proteomes" id="UP000663191">
    <property type="component" value="Chromosome"/>
</dbReference>
<reference evidence="2 3" key="1">
    <citation type="journal article" date="2006" name="Int. J. Syst. Evol. Microbiol.">
        <title>Haloterrigena longa sp. nov. and Haloterrigena limicola sp. nov., extremely halophilic archaea isolated from a salt lake.</title>
        <authorList>
            <person name="Cui H.L."/>
            <person name="Tohty D."/>
            <person name="Zhou P.J."/>
            <person name="Liu S.J."/>
        </authorList>
    </citation>
    <scope>NUCLEOTIDE SEQUENCE [LARGE SCALE GENOMIC DNA]</scope>
    <source>
        <strain evidence="2 3">ABH32</strain>
    </source>
</reference>
<gene>
    <name evidence="2" type="ORF">J0X27_01940</name>
</gene>
<dbReference type="RefSeq" id="WP_207270806.1">
    <property type="nucleotide sequence ID" value="NZ_CP071463.1"/>
</dbReference>
<dbReference type="GeneID" id="63182466"/>
<accession>A0A8A2UA42</accession>
<dbReference type="PANTHER" id="PTHR45947">
    <property type="entry name" value="SULFOQUINOVOSYL TRANSFERASE SQD2"/>
    <property type="match status" value="1"/>
</dbReference>
<dbReference type="Pfam" id="PF00534">
    <property type="entry name" value="Glycos_transf_1"/>
    <property type="match status" value="1"/>
</dbReference>
<dbReference type="CDD" id="cd03801">
    <property type="entry name" value="GT4_PimA-like"/>
    <property type="match status" value="1"/>
</dbReference>
<feature type="domain" description="Glycosyl transferase family 1" evidence="1">
    <location>
        <begin position="205"/>
        <end position="363"/>
    </location>
</feature>
<dbReference type="Gene3D" id="3.40.50.2000">
    <property type="entry name" value="Glycogen Phosphorylase B"/>
    <property type="match status" value="2"/>
</dbReference>
<dbReference type="OrthoDB" id="132546at2157"/>
<dbReference type="PANTHER" id="PTHR45947:SF3">
    <property type="entry name" value="SULFOQUINOVOSYL TRANSFERASE SQD2"/>
    <property type="match status" value="1"/>
</dbReference>
<proteinExistence type="predicted"/>
<name>A0A8A2UA42_9EURY</name>
<sequence length="386" mass="43703">MTRIIFVTLVDLSGTSGQNLYSREVANSLNELEGCSLEIICPYPKREKTELLSSDNISVHYLSKKRRQDPKWNLRIQPEIINHLQKIHRTKPIDGIVTPLKPGLVSPPLFSYWYDIPQILLVEGMLEKNIAKMSPFPGATAIAKGIVKINAMNSTQAFAAYDEARDMIRSRSGFANTPTETFHHGVDTDQFRPIPRQKARAQIDAEFRDDDFVIGFVGSFKKYHCVDPLLRAVDSSQKEIKLLLVGEGPEHEQMESLAKTLDVDAHFTGFVDHETVNTYISATDAAYGAIDPDHWGSPMKVFEYLSCERPVIATHSDSLSFVESENLGEIVRTPSQHEVESALESLHEMSNEDRVEMGKRGRKYIIENRTWDTLAKKIEEAIKERQ</sequence>
<dbReference type="KEGG" id="hlo:J0X27_01940"/>
<dbReference type="SUPFAM" id="SSF53756">
    <property type="entry name" value="UDP-Glycosyltransferase/glycogen phosphorylase"/>
    <property type="match status" value="1"/>
</dbReference>
<keyword evidence="3" id="KW-1185">Reference proteome</keyword>
<protein>
    <submittedName>
        <fullName evidence="2">Glycosyltransferase family 4 protein</fullName>
    </submittedName>
</protein>
<dbReference type="InterPro" id="IPR050194">
    <property type="entry name" value="Glycosyltransferase_grp1"/>
</dbReference>
<evidence type="ECO:0000313" key="2">
    <source>
        <dbReference type="EMBL" id="QSW85629.1"/>
    </source>
</evidence>
<dbReference type="EMBL" id="CP071463">
    <property type="protein sequence ID" value="QSW85629.1"/>
    <property type="molecule type" value="Genomic_DNA"/>
</dbReference>
<evidence type="ECO:0000313" key="3">
    <source>
        <dbReference type="Proteomes" id="UP000663191"/>
    </source>
</evidence>
<dbReference type="AlphaFoldDB" id="A0A8A2UA42"/>
<evidence type="ECO:0000259" key="1">
    <source>
        <dbReference type="Pfam" id="PF00534"/>
    </source>
</evidence>